<gene>
    <name evidence="4" type="ORF">M2283_003279</name>
</gene>
<comment type="caution">
    <text evidence="4">The sequence shown here is derived from an EMBL/GenBank/DDBJ whole genome shotgun (WGS) entry which is preliminary data.</text>
</comment>
<feature type="compositionally biased region" description="Low complexity" evidence="1">
    <location>
        <begin position="186"/>
        <end position="206"/>
    </location>
</feature>
<sequence length="260" mass="27195">MRLCTPVSLCLAAAAALLPAGAPAAALAAPPPTCAEASRFPLTTRIHNGPATYEAGGGYGLWDLQLTNTTARTCTDVHPVVVIVDGARSLKPAQARLEFYEGERPHPVRFEVSDADELVGAFDDGFAGFTVGPRGTVTVKVRLAFTSDAAPDGVTVNAAVVQRHDEDGAWVGQSNDYRFEVESDPDPAASEPTASTADPASPSAPATRRDEGLPFARDAEELARTGLGTPHRTLATLATAAALLVAGGTLLLARKTWRRR</sequence>
<proteinExistence type="predicted"/>
<evidence type="ECO:0000313" key="4">
    <source>
        <dbReference type="EMBL" id="MDH6215975.1"/>
    </source>
</evidence>
<evidence type="ECO:0000256" key="2">
    <source>
        <dbReference type="SAM" id="Phobius"/>
    </source>
</evidence>
<keyword evidence="3" id="KW-0732">Signal</keyword>
<feature type="transmembrane region" description="Helical" evidence="2">
    <location>
        <begin position="234"/>
        <end position="253"/>
    </location>
</feature>
<organism evidence="4 5">
    <name type="scientific">Streptomyces pseudovenezuelae</name>
    <dbReference type="NCBI Taxonomy" id="67350"/>
    <lineage>
        <taxon>Bacteria</taxon>
        <taxon>Bacillati</taxon>
        <taxon>Actinomycetota</taxon>
        <taxon>Actinomycetes</taxon>
        <taxon>Kitasatosporales</taxon>
        <taxon>Streptomycetaceae</taxon>
        <taxon>Streptomyces</taxon>
        <taxon>Streptomyces aurantiacus group</taxon>
    </lineage>
</organism>
<feature type="chain" id="PRO_5046666458" description="Gram-positive cocci surface proteins LPxTG domain-containing protein" evidence="3">
    <location>
        <begin position="29"/>
        <end position="260"/>
    </location>
</feature>
<name>A0ABT6LI41_9ACTN</name>
<keyword evidence="5" id="KW-1185">Reference proteome</keyword>
<keyword evidence="2" id="KW-0812">Transmembrane</keyword>
<dbReference type="EMBL" id="JARXVH010000004">
    <property type="protein sequence ID" value="MDH6215975.1"/>
    <property type="molecule type" value="Genomic_DNA"/>
</dbReference>
<protein>
    <recommendedName>
        <fullName evidence="6">Gram-positive cocci surface proteins LPxTG domain-containing protein</fullName>
    </recommendedName>
</protein>
<evidence type="ECO:0000256" key="3">
    <source>
        <dbReference type="SAM" id="SignalP"/>
    </source>
</evidence>
<feature type="signal peptide" evidence="3">
    <location>
        <begin position="1"/>
        <end position="28"/>
    </location>
</feature>
<dbReference type="RefSeq" id="WP_280876930.1">
    <property type="nucleotide sequence ID" value="NZ_JARXVH010000004.1"/>
</dbReference>
<keyword evidence="2" id="KW-0472">Membrane</keyword>
<keyword evidence="2" id="KW-1133">Transmembrane helix</keyword>
<dbReference type="Proteomes" id="UP001160499">
    <property type="component" value="Unassembled WGS sequence"/>
</dbReference>
<accession>A0ABT6LI41</accession>
<reference evidence="4 5" key="1">
    <citation type="submission" date="2023-04" db="EMBL/GenBank/DDBJ databases">
        <title>Forest soil microbial communities from Buena Vista Peninsula, Colon Province, Panama.</title>
        <authorList>
            <person name="Bouskill N."/>
        </authorList>
    </citation>
    <scope>NUCLEOTIDE SEQUENCE [LARGE SCALE GENOMIC DNA]</scope>
    <source>
        <strain evidence="4 5">GGS1</strain>
    </source>
</reference>
<evidence type="ECO:0008006" key="6">
    <source>
        <dbReference type="Google" id="ProtNLM"/>
    </source>
</evidence>
<evidence type="ECO:0000313" key="5">
    <source>
        <dbReference type="Proteomes" id="UP001160499"/>
    </source>
</evidence>
<evidence type="ECO:0000256" key="1">
    <source>
        <dbReference type="SAM" id="MobiDB-lite"/>
    </source>
</evidence>
<feature type="region of interest" description="Disordered" evidence="1">
    <location>
        <begin position="180"/>
        <end position="212"/>
    </location>
</feature>